<protein>
    <submittedName>
        <fullName evidence="2">Helix-turn-helix domain-containing protein</fullName>
    </submittedName>
</protein>
<sequence>MPTPSPSPWGTVQEAAAQLRVDPRTIRRQIAAGKIRAVQLGPKVIRVDMDSLVPPADPLAAHVAALVADAPPLTPEQRDKIAAILRGGANA</sequence>
<dbReference type="Pfam" id="PF12728">
    <property type="entry name" value="HTH_17"/>
    <property type="match status" value="1"/>
</dbReference>
<dbReference type="EMBL" id="VYUY01000006">
    <property type="protein sequence ID" value="KAA9134842.1"/>
    <property type="molecule type" value="Genomic_DNA"/>
</dbReference>
<keyword evidence="3" id="KW-1185">Reference proteome</keyword>
<dbReference type="InterPro" id="IPR041657">
    <property type="entry name" value="HTH_17"/>
</dbReference>
<dbReference type="AlphaFoldDB" id="A0A5N0TIK2"/>
<evidence type="ECO:0000313" key="2">
    <source>
        <dbReference type="EMBL" id="KAA9134842.1"/>
    </source>
</evidence>
<organism evidence="2 3">
    <name type="scientific">Microbacterium caowuchunii</name>
    <dbReference type="NCBI Taxonomy" id="2614638"/>
    <lineage>
        <taxon>Bacteria</taxon>
        <taxon>Bacillati</taxon>
        <taxon>Actinomycetota</taxon>
        <taxon>Actinomycetes</taxon>
        <taxon>Micrococcales</taxon>
        <taxon>Microbacteriaceae</taxon>
        <taxon>Microbacterium</taxon>
    </lineage>
</organism>
<dbReference type="RefSeq" id="WP_150892198.1">
    <property type="nucleotide sequence ID" value="NZ_VYUY01000006.1"/>
</dbReference>
<evidence type="ECO:0000259" key="1">
    <source>
        <dbReference type="Pfam" id="PF12728"/>
    </source>
</evidence>
<dbReference type="InterPro" id="IPR010093">
    <property type="entry name" value="SinI_DNA-bd"/>
</dbReference>
<dbReference type="GO" id="GO:0003677">
    <property type="term" value="F:DNA binding"/>
    <property type="evidence" value="ECO:0007669"/>
    <property type="project" value="InterPro"/>
</dbReference>
<comment type="caution">
    <text evidence="2">The sequence shown here is derived from an EMBL/GenBank/DDBJ whole genome shotgun (WGS) entry which is preliminary data.</text>
</comment>
<gene>
    <name evidence="2" type="ORF">F6B40_03855</name>
</gene>
<dbReference type="Proteomes" id="UP000326838">
    <property type="component" value="Unassembled WGS sequence"/>
</dbReference>
<proteinExistence type="predicted"/>
<accession>A0A5N0TIK2</accession>
<reference evidence="3" key="1">
    <citation type="submission" date="2019-09" db="EMBL/GenBank/DDBJ databases">
        <title>Mumia zhuanghuii sp. nov. isolated from the intestinal contents of plateau pika (Ochotona curzoniae) in the Qinghai-Tibet plateau of China.</title>
        <authorList>
            <person name="Tian Z."/>
        </authorList>
    </citation>
    <scope>NUCLEOTIDE SEQUENCE [LARGE SCALE GENOMIC DNA]</scope>
    <source>
        <strain evidence="3">L-033</strain>
    </source>
</reference>
<name>A0A5N0TIK2_9MICO</name>
<evidence type="ECO:0000313" key="3">
    <source>
        <dbReference type="Proteomes" id="UP000326838"/>
    </source>
</evidence>
<feature type="domain" description="Helix-turn-helix" evidence="1">
    <location>
        <begin position="11"/>
        <end position="52"/>
    </location>
</feature>
<dbReference type="NCBIfam" id="TIGR01764">
    <property type="entry name" value="excise"/>
    <property type="match status" value="1"/>
</dbReference>